<dbReference type="PANTHER" id="PTHR48081:SF6">
    <property type="entry name" value="PEPTIDASE S9 PROLYL OLIGOPEPTIDASE CATALYTIC DOMAIN-CONTAINING PROTEIN"/>
    <property type="match status" value="1"/>
</dbReference>
<accession>A0ABW0NSD0</accession>
<keyword evidence="4" id="KW-1185">Reference proteome</keyword>
<dbReference type="GO" id="GO:0016787">
    <property type="term" value="F:hydrolase activity"/>
    <property type="evidence" value="ECO:0007669"/>
    <property type="project" value="UniProtKB-KW"/>
</dbReference>
<name>A0ABW0NSD0_9MICO</name>
<dbReference type="InterPro" id="IPR001375">
    <property type="entry name" value="Peptidase_S9_cat"/>
</dbReference>
<dbReference type="Proteomes" id="UP001596039">
    <property type="component" value="Unassembled WGS sequence"/>
</dbReference>
<dbReference type="Gene3D" id="3.40.50.1820">
    <property type="entry name" value="alpha/beta hydrolase"/>
    <property type="match status" value="1"/>
</dbReference>
<dbReference type="SUPFAM" id="SSF53474">
    <property type="entry name" value="alpha/beta-Hydrolases"/>
    <property type="match status" value="1"/>
</dbReference>
<reference evidence="4" key="1">
    <citation type="journal article" date="2019" name="Int. J. Syst. Evol. Microbiol.">
        <title>The Global Catalogue of Microorganisms (GCM) 10K type strain sequencing project: providing services to taxonomists for standard genome sequencing and annotation.</title>
        <authorList>
            <consortium name="The Broad Institute Genomics Platform"/>
            <consortium name="The Broad Institute Genome Sequencing Center for Infectious Disease"/>
            <person name="Wu L."/>
            <person name="Ma J."/>
        </authorList>
    </citation>
    <scope>NUCLEOTIDE SEQUENCE [LARGE SCALE GENOMIC DNA]</scope>
    <source>
        <strain evidence="4">CGMCC 4.6997</strain>
    </source>
</reference>
<dbReference type="InterPro" id="IPR050300">
    <property type="entry name" value="GDXG_lipolytic_enzyme"/>
</dbReference>
<dbReference type="Pfam" id="PF00326">
    <property type="entry name" value="Peptidase_S9"/>
    <property type="match status" value="1"/>
</dbReference>
<evidence type="ECO:0000256" key="1">
    <source>
        <dbReference type="ARBA" id="ARBA00022801"/>
    </source>
</evidence>
<protein>
    <submittedName>
        <fullName evidence="3">Alpha/beta hydrolase</fullName>
    </submittedName>
</protein>
<comment type="caution">
    <text evidence="3">The sequence shown here is derived from an EMBL/GenBank/DDBJ whole genome shotgun (WGS) entry which is preliminary data.</text>
</comment>
<evidence type="ECO:0000313" key="3">
    <source>
        <dbReference type="EMBL" id="MFC5503007.1"/>
    </source>
</evidence>
<evidence type="ECO:0000259" key="2">
    <source>
        <dbReference type="Pfam" id="PF00326"/>
    </source>
</evidence>
<dbReference type="PANTHER" id="PTHR48081">
    <property type="entry name" value="AB HYDROLASE SUPERFAMILY PROTEIN C4A8.06C"/>
    <property type="match status" value="1"/>
</dbReference>
<dbReference type="EMBL" id="JBHSMG010000003">
    <property type="protein sequence ID" value="MFC5503007.1"/>
    <property type="molecule type" value="Genomic_DNA"/>
</dbReference>
<gene>
    <name evidence="3" type="ORF">ACFPJ4_12220</name>
</gene>
<dbReference type="RefSeq" id="WP_386740722.1">
    <property type="nucleotide sequence ID" value="NZ_JBHSMG010000003.1"/>
</dbReference>
<keyword evidence="1 3" id="KW-0378">Hydrolase</keyword>
<sequence>MHVIVLPGGGYRVHADHEAEPVRDWLVDAGLEASVFRYPVGTRHPGPLDAIRSAVRERRDAGASHVGLIGFSAGAHAAGMAALAPGAADSERVDLAILAYPVVSMQLPTHAGSRAELLGADASDALRGETSLDRLVTPQAPPFFIWHTAADDLVPVEHSYLLGSALADAGVPHGLHVFPEGGHGLGLARGSGTAERWPELCIDWLREGGWLA</sequence>
<feature type="domain" description="Peptidase S9 prolyl oligopeptidase catalytic" evidence="2">
    <location>
        <begin position="55"/>
        <end position="189"/>
    </location>
</feature>
<evidence type="ECO:0000313" key="4">
    <source>
        <dbReference type="Proteomes" id="UP001596039"/>
    </source>
</evidence>
<organism evidence="3 4">
    <name type="scientific">Lysinimonas soli</name>
    <dbReference type="NCBI Taxonomy" id="1074233"/>
    <lineage>
        <taxon>Bacteria</taxon>
        <taxon>Bacillati</taxon>
        <taxon>Actinomycetota</taxon>
        <taxon>Actinomycetes</taxon>
        <taxon>Micrococcales</taxon>
        <taxon>Microbacteriaceae</taxon>
        <taxon>Lysinimonas</taxon>
    </lineage>
</organism>
<proteinExistence type="predicted"/>
<dbReference type="InterPro" id="IPR029058">
    <property type="entry name" value="AB_hydrolase_fold"/>
</dbReference>